<organism evidence="2 3">
    <name type="scientific">Dryococelus australis</name>
    <dbReference type="NCBI Taxonomy" id="614101"/>
    <lineage>
        <taxon>Eukaryota</taxon>
        <taxon>Metazoa</taxon>
        <taxon>Ecdysozoa</taxon>
        <taxon>Arthropoda</taxon>
        <taxon>Hexapoda</taxon>
        <taxon>Insecta</taxon>
        <taxon>Pterygota</taxon>
        <taxon>Neoptera</taxon>
        <taxon>Polyneoptera</taxon>
        <taxon>Phasmatodea</taxon>
        <taxon>Verophasmatodea</taxon>
        <taxon>Anareolatae</taxon>
        <taxon>Phasmatidae</taxon>
        <taxon>Eurycanthinae</taxon>
        <taxon>Dryococelus</taxon>
    </lineage>
</organism>
<reference evidence="2 3" key="1">
    <citation type="submission" date="2023-02" db="EMBL/GenBank/DDBJ databases">
        <title>LHISI_Scaffold_Assembly.</title>
        <authorList>
            <person name="Stuart O.P."/>
            <person name="Cleave R."/>
            <person name="Magrath M.J.L."/>
            <person name="Mikheyev A.S."/>
        </authorList>
    </citation>
    <scope>NUCLEOTIDE SEQUENCE [LARGE SCALE GENOMIC DNA]</scope>
    <source>
        <strain evidence="2">Daus_M_001</strain>
        <tissue evidence="2">Leg muscle</tissue>
    </source>
</reference>
<dbReference type="EMBL" id="JARBHB010000009">
    <property type="protein sequence ID" value="KAJ8874978.1"/>
    <property type="molecule type" value="Genomic_DNA"/>
</dbReference>
<comment type="caution">
    <text evidence="2">The sequence shown here is derived from an EMBL/GenBank/DDBJ whole genome shotgun (WGS) entry which is preliminary data.</text>
</comment>
<dbReference type="Proteomes" id="UP001159363">
    <property type="component" value="Chromosome 8"/>
</dbReference>
<accession>A0ABQ9GSJ0</accession>
<protein>
    <submittedName>
        <fullName evidence="2">Uncharacterized protein</fullName>
    </submittedName>
</protein>
<evidence type="ECO:0000313" key="3">
    <source>
        <dbReference type="Proteomes" id="UP001159363"/>
    </source>
</evidence>
<evidence type="ECO:0000256" key="1">
    <source>
        <dbReference type="SAM" id="Phobius"/>
    </source>
</evidence>
<name>A0ABQ9GSJ0_9NEOP</name>
<sequence>MEFPLSAYHCTLQPNSSLWSFMFPLKTFYAHAIENCTSSNTGRVVTNLLLARLFFLPEAYVRAATMDISVKWFSQTLASFLTMIISPVKWIFRLTFSKQMKLKKLLPATRPAAISCSQPATHQSYSCDPVIDIYKTWFCSCGDKLSTQTKC</sequence>
<proteinExistence type="predicted"/>
<gene>
    <name evidence="2" type="ORF">PR048_022868</name>
</gene>
<keyword evidence="1" id="KW-0472">Membrane</keyword>
<evidence type="ECO:0000313" key="2">
    <source>
        <dbReference type="EMBL" id="KAJ8874978.1"/>
    </source>
</evidence>
<feature type="transmembrane region" description="Helical" evidence="1">
    <location>
        <begin position="72"/>
        <end position="92"/>
    </location>
</feature>
<keyword evidence="1" id="KW-0812">Transmembrane</keyword>
<keyword evidence="1" id="KW-1133">Transmembrane helix</keyword>
<keyword evidence="3" id="KW-1185">Reference proteome</keyword>